<reference evidence="1 3" key="1">
    <citation type="submission" date="2015-12" db="EMBL/GenBank/DDBJ databases">
        <title>Amycolatopsis regifaucium genome sequencing and assembly.</title>
        <authorList>
            <person name="Mayilraj S."/>
        </authorList>
    </citation>
    <scope>NUCLEOTIDE SEQUENCE [LARGE SCALE GENOMIC DNA]</scope>
    <source>
        <strain evidence="1 3">GY080</strain>
    </source>
</reference>
<dbReference type="RefSeq" id="WP_061987811.1">
    <property type="nucleotide sequence ID" value="NZ_FOPQ01000025.1"/>
</dbReference>
<reference evidence="2 4" key="2">
    <citation type="submission" date="2016-11" db="EMBL/GenBank/DDBJ databases">
        <title>Genome sequencing of Amycolatopsis regifaucium.</title>
        <authorList>
            <person name="Mayilraj S."/>
            <person name="Kaur N."/>
        </authorList>
    </citation>
    <scope>NUCLEOTIDE SEQUENCE [LARGE SCALE GENOMIC DNA]</scope>
    <source>
        <strain evidence="2 4">GY080</strain>
    </source>
</reference>
<dbReference type="OrthoDB" id="3629861at2"/>
<dbReference type="Proteomes" id="UP000186883">
    <property type="component" value="Unassembled WGS sequence"/>
</dbReference>
<dbReference type="Proteomes" id="UP000076321">
    <property type="component" value="Unassembled WGS sequence"/>
</dbReference>
<proteinExistence type="predicted"/>
<name>A0A154MJ72_9PSEU</name>
<dbReference type="AlphaFoldDB" id="A0A154MJ72"/>
<accession>A0A154MJ72</accession>
<evidence type="ECO:0000313" key="3">
    <source>
        <dbReference type="Proteomes" id="UP000076321"/>
    </source>
</evidence>
<evidence type="ECO:0000313" key="2">
    <source>
        <dbReference type="EMBL" id="OKA08632.1"/>
    </source>
</evidence>
<dbReference type="EMBL" id="LOBU02000011">
    <property type="protein sequence ID" value="OKA08632.1"/>
    <property type="molecule type" value="Genomic_DNA"/>
</dbReference>
<evidence type="ECO:0000313" key="4">
    <source>
        <dbReference type="Proteomes" id="UP000186883"/>
    </source>
</evidence>
<keyword evidence="4" id="KW-1185">Reference proteome</keyword>
<evidence type="ECO:0000313" key="1">
    <source>
        <dbReference type="EMBL" id="KZB84140.1"/>
    </source>
</evidence>
<dbReference type="EMBL" id="LQCI01000017">
    <property type="protein sequence ID" value="KZB84140.1"/>
    <property type="molecule type" value="Genomic_DNA"/>
</dbReference>
<organism evidence="1 3">
    <name type="scientific">Amycolatopsis regifaucium</name>
    <dbReference type="NCBI Taxonomy" id="546365"/>
    <lineage>
        <taxon>Bacteria</taxon>
        <taxon>Bacillati</taxon>
        <taxon>Actinomycetota</taxon>
        <taxon>Actinomycetes</taxon>
        <taxon>Pseudonocardiales</taxon>
        <taxon>Pseudonocardiaceae</taxon>
        <taxon>Amycolatopsis</taxon>
    </lineage>
</organism>
<protein>
    <submittedName>
        <fullName evidence="1">Uncharacterized protein</fullName>
    </submittedName>
</protein>
<comment type="caution">
    <text evidence="1">The sequence shown here is derived from an EMBL/GenBank/DDBJ whole genome shotgun (WGS) entry which is preliminary data.</text>
</comment>
<sequence length="63" mass="6736">MKNAVTDNVRSLFAVRGIDTGSAGNQVELVIDRFDNWTNRPSGQVFDCFTGACCTAPPLAEAS</sequence>
<gene>
    <name evidence="2" type="ORF">ATP06_0211485</name>
    <name evidence="1" type="ORF">AVL48_34385</name>
</gene>